<dbReference type="EMBL" id="FP929050">
    <property type="protein sequence ID" value="CBL12225.1"/>
    <property type="molecule type" value="Genomic_DNA"/>
</dbReference>
<protein>
    <submittedName>
        <fullName evidence="1">Uncharacterized protein</fullName>
    </submittedName>
</protein>
<dbReference type="AlphaFoldDB" id="D4KXY5"/>
<reference evidence="1 2" key="2">
    <citation type="submission" date="2010-03" db="EMBL/GenBank/DDBJ databases">
        <authorList>
            <person name="Pajon A."/>
        </authorList>
    </citation>
    <scope>NUCLEOTIDE SEQUENCE [LARGE SCALE GENOMIC DNA]</scope>
    <source>
        <strain evidence="1 2">XB6B4</strain>
    </source>
</reference>
<accession>D4KXY5</accession>
<proteinExistence type="predicted"/>
<sequence>MYTVKNRKKAAYIEEVHKKYAFPLSFFAVLH</sequence>
<gene>
    <name evidence="1" type="ORF">RO1_16320</name>
</gene>
<evidence type="ECO:0000313" key="2">
    <source>
        <dbReference type="Proteomes" id="UP000008953"/>
    </source>
</evidence>
<organism evidence="1 2">
    <name type="scientific">Roseburia intestinalis XB6B4</name>
    <dbReference type="NCBI Taxonomy" id="718255"/>
    <lineage>
        <taxon>Bacteria</taxon>
        <taxon>Bacillati</taxon>
        <taxon>Bacillota</taxon>
        <taxon>Clostridia</taxon>
        <taxon>Lachnospirales</taxon>
        <taxon>Lachnospiraceae</taxon>
        <taxon>Roseburia</taxon>
    </lineage>
</organism>
<name>D4KXY5_9FIRM</name>
<dbReference type="Proteomes" id="UP000008953">
    <property type="component" value="Chromosome"/>
</dbReference>
<dbReference type="HOGENOM" id="CLU_3398242_0_0_9"/>
<evidence type="ECO:0000313" key="1">
    <source>
        <dbReference type="EMBL" id="CBL12225.1"/>
    </source>
</evidence>
<dbReference type="KEGG" id="rix:RO1_16320"/>
<reference evidence="1 2" key="1">
    <citation type="submission" date="2010-03" db="EMBL/GenBank/DDBJ databases">
        <title>The genome sequence of Roseburia intestinalis XB6B4.</title>
        <authorList>
            <consortium name="metaHIT consortium -- http://www.metahit.eu/"/>
            <person name="Pajon A."/>
            <person name="Turner K."/>
            <person name="Parkhill J."/>
            <person name="Bernalier A."/>
        </authorList>
    </citation>
    <scope>NUCLEOTIDE SEQUENCE [LARGE SCALE GENOMIC DNA]</scope>
    <source>
        <strain evidence="1 2">XB6B4</strain>
    </source>
</reference>